<organism evidence="4 5">
    <name type="scientific">Anaerofilum hominis</name>
    <dbReference type="NCBI Taxonomy" id="2763016"/>
    <lineage>
        <taxon>Bacteria</taxon>
        <taxon>Bacillati</taxon>
        <taxon>Bacillota</taxon>
        <taxon>Clostridia</taxon>
        <taxon>Eubacteriales</taxon>
        <taxon>Oscillospiraceae</taxon>
        <taxon>Anaerofilum</taxon>
    </lineage>
</organism>
<dbReference type="InterPro" id="IPR036388">
    <property type="entry name" value="WH-like_DNA-bd_sf"/>
</dbReference>
<reference evidence="4" key="1">
    <citation type="submission" date="2020-08" db="EMBL/GenBank/DDBJ databases">
        <title>Genome public.</title>
        <authorList>
            <person name="Liu C."/>
            <person name="Sun Q."/>
        </authorList>
    </citation>
    <scope>NUCLEOTIDE SEQUENCE</scope>
    <source>
        <strain evidence="4">BX8</strain>
    </source>
</reference>
<proteinExistence type="inferred from homology"/>
<protein>
    <submittedName>
        <fullName evidence="4">ROK family protein</fullName>
    </submittedName>
</protein>
<dbReference type="EMBL" id="JACONZ010000003">
    <property type="protein sequence ID" value="MBC5581799.1"/>
    <property type="molecule type" value="Genomic_DNA"/>
</dbReference>
<keyword evidence="3" id="KW-0859">Xylose metabolism</keyword>
<dbReference type="Pfam" id="PF00480">
    <property type="entry name" value="ROK"/>
    <property type="match status" value="1"/>
</dbReference>
<dbReference type="SUPFAM" id="SSF53067">
    <property type="entry name" value="Actin-like ATPase domain"/>
    <property type="match status" value="2"/>
</dbReference>
<dbReference type="InterPro" id="IPR000600">
    <property type="entry name" value="ROK"/>
</dbReference>
<comment type="similarity">
    <text evidence="2">Belongs to the ROK (NagC/XylR) family.</text>
</comment>
<dbReference type="Gene3D" id="3.30.420.40">
    <property type="match status" value="2"/>
</dbReference>
<evidence type="ECO:0000256" key="1">
    <source>
        <dbReference type="ARBA" id="ARBA00002486"/>
    </source>
</evidence>
<dbReference type="PANTHER" id="PTHR18964:SF149">
    <property type="entry name" value="BIFUNCTIONAL UDP-N-ACETYLGLUCOSAMINE 2-EPIMERASE_N-ACETYLMANNOSAMINE KINASE"/>
    <property type="match status" value="1"/>
</dbReference>
<evidence type="ECO:0000256" key="2">
    <source>
        <dbReference type="ARBA" id="ARBA00006479"/>
    </source>
</evidence>
<dbReference type="Gene3D" id="1.10.10.10">
    <property type="entry name" value="Winged helix-like DNA-binding domain superfamily/Winged helix DNA-binding domain"/>
    <property type="match status" value="1"/>
</dbReference>
<dbReference type="PANTHER" id="PTHR18964">
    <property type="entry name" value="ROK (REPRESSOR, ORF, KINASE) FAMILY"/>
    <property type="match status" value="1"/>
</dbReference>
<evidence type="ECO:0000256" key="3">
    <source>
        <dbReference type="ARBA" id="ARBA00022629"/>
    </source>
</evidence>
<gene>
    <name evidence="4" type="ORF">H8S23_09795</name>
</gene>
<evidence type="ECO:0000313" key="4">
    <source>
        <dbReference type="EMBL" id="MBC5581799.1"/>
    </source>
</evidence>
<comment type="caution">
    <text evidence="4">The sequence shown here is derived from an EMBL/GenBank/DDBJ whole genome shotgun (WGS) entry which is preliminary data.</text>
</comment>
<dbReference type="AlphaFoldDB" id="A0A923KYB8"/>
<comment type="function">
    <text evidence="1">Transcriptional repressor of xylose-utilizing enzymes.</text>
</comment>
<sequence>MAFAEQNGAPRRKKRGNNFESMQQSNRALILQLMKAQGVSTRKGLAEQSGLQAATISIIVAELMERRLVEETGLVEGDCGRRLTGLRLRRDQYCTAAVRITPSYYAVGLYDINSACLAVEKTIWPFFDDPARSLEEVLAAVRRFLGLRPDLQPLGAAFALQGGFWLEDGRCALPGLAGEAGADLCAWFSRRLGLPVTADLAADYSAYCYTARPDYSYLKKEVFLYLLVSDTVDYSILDHGRIYRGALGLPGSLGQLTVFDEAGQPAPLETLCGNSVLLRRAAGLLKEYPDSALAARADGLRSRDLINAFYAGDPVAVQLYGGAAAALAQALAVLIRLLRPHRVLLSDEIPQNETFLDMVREDLRPLLEPRLLARVQLLAPSEERSTARDSTMIGGSMYLTDRSIRELRL</sequence>
<accession>A0A923KYB8</accession>
<keyword evidence="5" id="KW-1185">Reference proteome</keyword>
<dbReference type="InterPro" id="IPR043129">
    <property type="entry name" value="ATPase_NBD"/>
</dbReference>
<name>A0A923KYB8_9FIRM</name>
<dbReference type="SUPFAM" id="SSF46785">
    <property type="entry name" value="Winged helix' DNA-binding domain"/>
    <property type="match status" value="1"/>
</dbReference>
<keyword evidence="3" id="KW-0119">Carbohydrate metabolism</keyword>
<dbReference type="GO" id="GO:0042732">
    <property type="term" value="P:D-xylose metabolic process"/>
    <property type="evidence" value="ECO:0007669"/>
    <property type="project" value="UniProtKB-KW"/>
</dbReference>
<dbReference type="InterPro" id="IPR036390">
    <property type="entry name" value="WH_DNA-bd_sf"/>
</dbReference>
<dbReference type="Proteomes" id="UP000659630">
    <property type="component" value="Unassembled WGS sequence"/>
</dbReference>
<dbReference type="RefSeq" id="WP_186888161.1">
    <property type="nucleotide sequence ID" value="NZ_JACONZ010000003.1"/>
</dbReference>
<evidence type="ECO:0000313" key="5">
    <source>
        <dbReference type="Proteomes" id="UP000659630"/>
    </source>
</evidence>